<dbReference type="EMBL" id="JAPUUL010000572">
    <property type="protein sequence ID" value="KAJ8130139.1"/>
    <property type="molecule type" value="Genomic_DNA"/>
</dbReference>
<name>A0ACC2JRU8_9PEZI</name>
<reference evidence="1" key="1">
    <citation type="submission" date="2022-12" db="EMBL/GenBank/DDBJ databases">
        <title>Genome Sequence of Lasiodiplodia mahajangana.</title>
        <authorList>
            <person name="Buettner E."/>
        </authorList>
    </citation>
    <scope>NUCLEOTIDE SEQUENCE</scope>
    <source>
        <strain evidence="1">VT137</strain>
    </source>
</reference>
<protein>
    <submittedName>
        <fullName evidence="1">Uncharacterized protein</fullName>
    </submittedName>
</protein>
<comment type="caution">
    <text evidence="1">The sequence shown here is derived from an EMBL/GenBank/DDBJ whole genome shotgun (WGS) entry which is preliminary data.</text>
</comment>
<keyword evidence="2" id="KW-1185">Reference proteome</keyword>
<accession>A0ACC2JRU8</accession>
<evidence type="ECO:0000313" key="2">
    <source>
        <dbReference type="Proteomes" id="UP001153332"/>
    </source>
</evidence>
<gene>
    <name evidence="1" type="ORF">O1611_g3491</name>
</gene>
<sequence>MTLFRARIVRRVLTNPLLGDTTEWPSGTVIDLLLKNGADVNAPPAKHNGRTALQAAAGRKDIKRTQLFQGIGGLGTLPNGQDENLRIIKLLLDQGADVNAPPAEYEGRTALQAAAGREKEDEVQSLEIINLLRDEGADVHAPAGEHGGQTALQAASGKDSVDIVRALISQPTPPHTSLQFPITINGNCLTQKTEIVTSETVYIGQLKHALVQTKGPLTTAQSSELASLNLEKQNYVSDNTHIYSYQGANLAAVRRLDYVAYADDYQQLFKIEPRLKPTTFPSFSHTGTSIKIDIVFHDDIDPKSEEIGKVVAEKACVSVGHIQTGNHKVRLVTQRRCLPAIATIDAVRLIQDVPEVVLYSGEARELFNARDVVEFGQTERGEGVGTYRGLFD</sequence>
<proteinExistence type="predicted"/>
<organism evidence="1 2">
    <name type="scientific">Lasiodiplodia mahajangana</name>
    <dbReference type="NCBI Taxonomy" id="1108764"/>
    <lineage>
        <taxon>Eukaryota</taxon>
        <taxon>Fungi</taxon>
        <taxon>Dikarya</taxon>
        <taxon>Ascomycota</taxon>
        <taxon>Pezizomycotina</taxon>
        <taxon>Dothideomycetes</taxon>
        <taxon>Dothideomycetes incertae sedis</taxon>
        <taxon>Botryosphaeriales</taxon>
        <taxon>Botryosphaeriaceae</taxon>
        <taxon>Lasiodiplodia</taxon>
    </lineage>
</organism>
<dbReference type="Proteomes" id="UP001153332">
    <property type="component" value="Unassembled WGS sequence"/>
</dbReference>
<evidence type="ECO:0000313" key="1">
    <source>
        <dbReference type="EMBL" id="KAJ8130139.1"/>
    </source>
</evidence>